<proteinExistence type="predicted"/>
<organism evidence="1 2">
    <name type="scientific">Gluconacetobacter entanii</name>
    <dbReference type="NCBI Taxonomy" id="108528"/>
    <lineage>
        <taxon>Bacteria</taxon>
        <taxon>Pseudomonadati</taxon>
        <taxon>Pseudomonadota</taxon>
        <taxon>Alphaproteobacteria</taxon>
        <taxon>Acetobacterales</taxon>
        <taxon>Acetobacteraceae</taxon>
        <taxon>Gluconacetobacter</taxon>
    </lineage>
</organism>
<reference evidence="1 2" key="1">
    <citation type="submission" date="2022-07" db="EMBL/GenBank/DDBJ databases">
        <title>Genome stability of Gluconacetobacter entanii AV429.</title>
        <authorList>
            <person name="Trcek J."/>
            <person name="Cepec E."/>
        </authorList>
    </citation>
    <scope>NUCLEOTIDE SEQUENCE [LARGE SCALE GENOMIC DNA]</scope>
    <source>
        <strain evidence="1 2">AV429_2022</strain>
    </source>
</reference>
<name>A0ABT3K4F8_9PROT</name>
<comment type="caution">
    <text evidence="1">The sequence shown here is derived from an EMBL/GenBank/DDBJ whole genome shotgun (WGS) entry which is preliminary data.</text>
</comment>
<gene>
    <name evidence="1" type="ORF">NO263_06675</name>
</gene>
<dbReference type="Proteomes" id="UP001526337">
    <property type="component" value="Unassembled WGS sequence"/>
</dbReference>
<accession>A0ABT3K4F8</accession>
<protein>
    <submittedName>
        <fullName evidence="1">Uncharacterized protein</fullName>
    </submittedName>
</protein>
<sequence length="42" mass="4789">MKIITVSEEERFNAEKKAAQRGACPCDERATHADDGVNYFRM</sequence>
<keyword evidence="2" id="KW-1185">Reference proteome</keyword>
<evidence type="ECO:0000313" key="2">
    <source>
        <dbReference type="Proteomes" id="UP001526337"/>
    </source>
</evidence>
<dbReference type="EMBL" id="JANGSQ010000097">
    <property type="protein sequence ID" value="MCW4590261.1"/>
    <property type="molecule type" value="Genomic_DNA"/>
</dbReference>
<dbReference type="RefSeq" id="WP_261310525.1">
    <property type="nucleotide sequence ID" value="NZ_JABJWD010000038.1"/>
</dbReference>
<evidence type="ECO:0000313" key="1">
    <source>
        <dbReference type="EMBL" id="MCW4590261.1"/>
    </source>
</evidence>